<keyword evidence="1" id="KW-0547">Nucleotide-binding</keyword>
<dbReference type="Pfam" id="PF00583">
    <property type="entry name" value="Acetyltransf_1"/>
    <property type="match status" value="1"/>
</dbReference>
<gene>
    <name evidence="5" type="ORF">Asi02nite_68660</name>
</gene>
<feature type="region of interest" description="Disordered" evidence="2">
    <location>
        <begin position="785"/>
        <end position="905"/>
    </location>
</feature>
<feature type="compositionally biased region" description="Basic residues" evidence="2">
    <location>
        <begin position="839"/>
        <end position="848"/>
    </location>
</feature>
<protein>
    <recommendedName>
        <fullName evidence="7">Acyl-CoA synthetase (NDP forming)</fullName>
    </recommendedName>
</protein>
<dbReference type="SUPFAM" id="SSF55729">
    <property type="entry name" value="Acyl-CoA N-acyltransferases (Nat)"/>
    <property type="match status" value="1"/>
</dbReference>
<dbReference type="InterPro" id="IPR036291">
    <property type="entry name" value="NAD(P)-bd_dom_sf"/>
</dbReference>
<evidence type="ECO:0000313" key="6">
    <source>
        <dbReference type="Proteomes" id="UP000604117"/>
    </source>
</evidence>
<dbReference type="Proteomes" id="UP000604117">
    <property type="component" value="Unassembled WGS sequence"/>
</dbReference>
<dbReference type="Gene3D" id="3.40.50.720">
    <property type="entry name" value="NAD(P)-binding Rossmann-like Domain"/>
    <property type="match status" value="1"/>
</dbReference>
<evidence type="ECO:0000259" key="4">
    <source>
        <dbReference type="PROSITE" id="PS51186"/>
    </source>
</evidence>
<reference evidence="5 6" key="1">
    <citation type="submission" date="2021-01" db="EMBL/GenBank/DDBJ databases">
        <title>Whole genome shotgun sequence of Asanoa siamensis NBRC 107932.</title>
        <authorList>
            <person name="Komaki H."/>
            <person name="Tamura T."/>
        </authorList>
    </citation>
    <scope>NUCLEOTIDE SEQUENCE [LARGE SCALE GENOMIC DNA]</scope>
    <source>
        <strain evidence="5 6">NBRC 107932</strain>
    </source>
</reference>
<evidence type="ECO:0000313" key="5">
    <source>
        <dbReference type="EMBL" id="GIF77348.1"/>
    </source>
</evidence>
<evidence type="ECO:0008006" key="7">
    <source>
        <dbReference type="Google" id="ProtNLM"/>
    </source>
</evidence>
<comment type="caution">
    <text evidence="5">The sequence shown here is derived from an EMBL/GenBank/DDBJ whole genome shotgun (WGS) entry which is preliminary data.</text>
</comment>
<keyword evidence="6" id="KW-1185">Reference proteome</keyword>
<dbReference type="PANTHER" id="PTHR42793">
    <property type="entry name" value="COA BINDING DOMAIN CONTAINING PROTEIN"/>
    <property type="match status" value="1"/>
</dbReference>
<dbReference type="Gene3D" id="3.40.50.261">
    <property type="entry name" value="Succinyl-CoA synthetase domains"/>
    <property type="match status" value="2"/>
</dbReference>
<evidence type="ECO:0000259" key="3">
    <source>
        <dbReference type="PROSITE" id="PS50975"/>
    </source>
</evidence>
<feature type="domain" description="N-acetyltransferase" evidence="4">
    <location>
        <begin position="20"/>
        <end position="176"/>
    </location>
</feature>
<organism evidence="5 6">
    <name type="scientific">Asanoa siamensis</name>
    <dbReference type="NCBI Taxonomy" id="926357"/>
    <lineage>
        <taxon>Bacteria</taxon>
        <taxon>Bacillati</taxon>
        <taxon>Actinomycetota</taxon>
        <taxon>Actinomycetes</taxon>
        <taxon>Micromonosporales</taxon>
        <taxon>Micromonosporaceae</taxon>
        <taxon>Asanoa</taxon>
    </lineage>
</organism>
<dbReference type="SUPFAM" id="SSF56059">
    <property type="entry name" value="Glutathione synthetase ATP-binding domain-like"/>
    <property type="match status" value="1"/>
</dbReference>
<dbReference type="InterPro" id="IPR011761">
    <property type="entry name" value="ATP-grasp"/>
</dbReference>
<dbReference type="InterPro" id="IPR013815">
    <property type="entry name" value="ATP_grasp_subdomain_1"/>
</dbReference>
<dbReference type="PANTHER" id="PTHR42793:SF1">
    <property type="entry name" value="PEPTIDYL-LYSINE N-ACETYLTRANSFERASE PATZ"/>
    <property type="match status" value="1"/>
</dbReference>
<dbReference type="InterPro" id="IPR016181">
    <property type="entry name" value="Acyl_CoA_acyltransferase"/>
</dbReference>
<sequence length="1237" mass="129423">MTENAAERSADVLLSDGTTVHVRQMRPADAPEVVAAHSRFSERTRYLRYFSPYPRIPERDLQRFVNVDHREREAFVVEVGGRIVAIGRYDRLGPDSGDAEVAFVVEDAYQGRGIGPLLMEYLAAAARDAGISRFVAEVLPANATMLRVFADFGYEVERRYADGVVHLAFPIAPTESSLEVQWRREHRTEARSIARLLAPRGVAVYGASASGHGVGAAVLGHLRDGGFAGPVVPVHPNATRVGGLAAVPRATDAGVPLDLGVVAVPPASVAAVIDDAARAGLHALVVVSAGFAEAGPAGVAAQADLIRRAHAGGMRVVGPNCLGIANTDPAVRLNATLAPRLPAPGRIGFFSQSGALGVALLAEADRRGIGLSTFVSAGNRADVSGNDLLQYWRDDPGTDVILLYLESFGNPRKFARLARGIGRDKPIVAVASPARPPGGIERGPDPAAVRALFARSGVIRVDTVGELFDVGALLATQPLPGGGRVGVVGNSPALTTLAAAACVANGLVVADGYPSDVGPVAGAHEFGDRLAEAAVDDGVDAVAVVLAPPLPGQVVEDDADFAATIASVALAGDKPVVVTSLVERVPPGIPAYPSVEEAARALGRVAAYARWRRQPPGVVPPLSGVDLDAAGRAVAHDDREGLLAAYGIPLVPDALVDSAPEAVAEAARLGPPVALKAAGLNLRHRIDLGAVRLDLRDEPAVRVAYRELATAFGPQVLVQPMVPAGVPCVVEMMEDPAFGPVVGFGLGGVATELLGDRAWRAAPLSDRAAAALVDEPRAAPLLHGYRGARPVNRGPGGPAAARGPVGRRTAAGALALFAPGAGPPRRPVGPARDDDVRRPGHPPGHRPAAHLSLTRSCASPTNPGRAGRTRRARPRRAAGGRDRPRHRRKVAGPEGRSGGVGLQPLRPRRVPQLEQRHLLDLPDPLAGEPELAPHLVEGALAPVVEAEPQPDHRLLARRERGEHDLDVVAEHPRRHLVGRLLAGVDPDDEVTEGALAVLADGLVEADRLPVVRDELDDLELRHAERDRDLGHGGLPAERDGEVAAGADHAVDLLDHVHRNADRARLVGHGPGDRLPDPPRRVRRELVALRVVELLDRADQTEVAFLDEVEERHAPTGVALRDADHEPQVGLEEAVLGGAPFQGDDLQIGPEPVGDVGRRKLLVGEQPGLDPACQVDLLDGGQQLGAADPVEVRPDEVGGDTPFVGGVKVDLVVVVHVPATPLPDTVGVCRGKSFPQGA</sequence>
<dbReference type="Pfam" id="PF13607">
    <property type="entry name" value="Succ_CoA_lig"/>
    <property type="match status" value="1"/>
</dbReference>
<feature type="compositionally biased region" description="Low complexity" evidence="2">
    <location>
        <begin position="787"/>
        <end position="820"/>
    </location>
</feature>
<dbReference type="SUPFAM" id="SSF52210">
    <property type="entry name" value="Succinyl-CoA synthetase domains"/>
    <property type="match status" value="2"/>
</dbReference>
<dbReference type="Pfam" id="PF13380">
    <property type="entry name" value="CoA_binding_2"/>
    <property type="match status" value="1"/>
</dbReference>
<accession>A0ABQ4D250</accession>
<evidence type="ECO:0000256" key="2">
    <source>
        <dbReference type="SAM" id="MobiDB-lite"/>
    </source>
</evidence>
<keyword evidence="1" id="KW-0067">ATP-binding</keyword>
<dbReference type="CDD" id="cd04301">
    <property type="entry name" value="NAT_SF"/>
    <property type="match status" value="1"/>
</dbReference>
<feature type="domain" description="ATP-grasp" evidence="3">
    <location>
        <begin position="640"/>
        <end position="678"/>
    </location>
</feature>
<feature type="compositionally biased region" description="Polar residues" evidence="2">
    <location>
        <begin position="853"/>
        <end position="862"/>
    </location>
</feature>
<dbReference type="EMBL" id="BONE01000087">
    <property type="protein sequence ID" value="GIF77348.1"/>
    <property type="molecule type" value="Genomic_DNA"/>
</dbReference>
<dbReference type="SUPFAM" id="SSF51735">
    <property type="entry name" value="NAD(P)-binding Rossmann-fold domains"/>
    <property type="match status" value="1"/>
</dbReference>
<evidence type="ECO:0000256" key="1">
    <source>
        <dbReference type="PROSITE-ProRule" id="PRU00409"/>
    </source>
</evidence>
<dbReference type="InterPro" id="IPR000182">
    <property type="entry name" value="GNAT_dom"/>
</dbReference>
<dbReference type="InterPro" id="IPR003781">
    <property type="entry name" value="CoA-bd"/>
</dbReference>
<dbReference type="Gene3D" id="3.40.630.30">
    <property type="match status" value="1"/>
</dbReference>
<dbReference type="PROSITE" id="PS50975">
    <property type="entry name" value="ATP_GRASP"/>
    <property type="match status" value="1"/>
</dbReference>
<dbReference type="InterPro" id="IPR032875">
    <property type="entry name" value="Succ_CoA_lig_flav_dom"/>
</dbReference>
<feature type="compositionally biased region" description="Basic residues" evidence="2">
    <location>
        <begin position="867"/>
        <end position="890"/>
    </location>
</feature>
<dbReference type="PROSITE" id="PS51186">
    <property type="entry name" value="GNAT"/>
    <property type="match status" value="1"/>
</dbReference>
<dbReference type="InterPro" id="IPR016102">
    <property type="entry name" value="Succinyl-CoA_synth-like"/>
</dbReference>
<name>A0ABQ4D250_9ACTN</name>
<proteinExistence type="predicted"/>
<dbReference type="SMART" id="SM00881">
    <property type="entry name" value="CoA_binding"/>
    <property type="match status" value="1"/>
</dbReference>
<dbReference type="Gene3D" id="3.30.470.20">
    <property type="entry name" value="ATP-grasp fold, B domain"/>
    <property type="match status" value="1"/>
</dbReference>
<dbReference type="Pfam" id="PF13549">
    <property type="entry name" value="ATP-grasp_5"/>
    <property type="match status" value="1"/>
</dbReference>
<dbReference type="Gene3D" id="3.30.1490.20">
    <property type="entry name" value="ATP-grasp fold, A domain"/>
    <property type="match status" value="1"/>
</dbReference>